<gene>
    <name evidence="6 8" type="primary">rsmI</name>
    <name evidence="8" type="ORF">ENF18_08450</name>
</gene>
<keyword evidence="5 6" id="KW-0949">S-adenosyl-L-methionine</keyword>
<keyword evidence="4 6" id="KW-0808">Transferase</keyword>
<dbReference type="CDD" id="cd11648">
    <property type="entry name" value="RsmI"/>
    <property type="match status" value="1"/>
</dbReference>
<evidence type="ECO:0000259" key="7">
    <source>
        <dbReference type="Pfam" id="PF00590"/>
    </source>
</evidence>
<dbReference type="SUPFAM" id="SSF53790">
    <property type="entry name" value="Tetrapyrrole methylase"/>
    <property type="match status" value="1"/>
</dbReference>
<dbReference type="EMBL" id="DQWE01000394">
    <property type="protein sequence ID" value="HDI83801.1"/>
    <property type="molecule type" value="Genomic_DNA"/>
</dbReference>
<comment type="similarity">
    <text evidence="6">Belongs to the methyltransferase superfamily. RsmI family.</text>
</comment>
<dbReference type="InterPro" id="IPR014777">
    <property type="entry name" value="4pyrrole_Mease_sub1"/>
</dbReference>
<evidence type="ECO:0000256" key="5">
    <source>
        <dbReference type="ARBA" id="ARBA00022691"/>
    </source>
</evidence>
<dbReference type="GO" id="GO:0070677">
    <property type="term" value="F:rRNA (cytosine-2'-O-)-methyltransferase activity"/>
    <property type="evidence" value="ECO:0007669"/>
    <property type="project" value="UniProtKB-UniRule"/>
</dbReference>
<dbReference type="HAMAP" id="MF_01877">
    <property type="entry name" value="16SrRNA_methyltr_I"/>
    <property type="match status" value="1"/>
</dbReference>
<evidence type="ECO:0000256" key="3">
    <source>
        <dbReference type="ARBA" id="ARBA00022603"/>
    </source>
</evidence>
<dbReference type="AlphaFoldDB" id="A0A7C0ZFM5"/>
<comment type="caution">
    <text evidence="8">The sequence shown here is derived from an EMBL/GenBank/DDBJ whole genome shotgun (WGS) entry which is preliminary data.</text>
</comment>
<feature type="domain" description="Tetrapyrrole methylase" evidence="7">
    <location>
        <begin position="1"/>
        <end position="196"/>
    </location>
</feature>
<dbReference type="InterPro" id="IPR014776">
    <property type="entry name" value="4pyrrole_Mease_sub2"/>
</dbReference>
<comment type="subcellular location">
    <subcellularLocation>
        <location evidence="6">Cytoplasm</location>
    </subcellularLocation>
</comment>
<evidence type="ECO:0000313" key="8">
    <source>
        <dbReference type="EMBL" id="HDI83801.1"/>
    </source>
</evidence>
<dbReference type="PIRSF" id="PIRSF005917">
    <property type="entry name" value="MTase_YraL"/>
    <property type="match status" value="1"/>
</dbReference>
<dbReference type="PROSITE" id="PS01296">
    <property type="entry name" value="RSMI"/>
    <property type="match status" value="1"/>
</dbReference>
<dbReference type="PANTHER" id="PTHR46111:SF1">
    <property type="entry name" value="RIBOSOMAL RNA SMALL SUBUNIT METHYLTRANSFERASE I"/>
    <property type="match status" value="1"/>
</dbReference>
<evidence type="ECO:0000256" key="6">
    <source>
        <dbReference type="HAMAP-Rule" id="MF_01877"/>
    </source>
</evidence>
<dbReference type="NCBIfam" id="TIGR00096">
    <property type="entry name" value="16S rRNA (cytidine(1402)-2'-O)-methyltransferase"/>
    <property type="match status" value="1"/>
</dbReference>
<dbReference type="Gene3D" id="3.40.1010.10">
    <property type="entry name" value="Cobalt-precorrin-4 Transmethylase, Domain 1"/>
    <property type="match status" value="1"/>
</dbReference>
<dbReference type="InterPro" id="IPR000878">
    <property type="entry name" value="4pyrrol_Mease"/>
</dbReference>
<keyword evidence="1 6" id="KW-0963">Cytoplasm</keyword>
<dbReference type="InterPro" id="IPR035996">
    <property type="entry name" value="4pyrrol_Methylase_sf"/>
</dbReference>
<keyword evidence="3 6" id="KW-0489">Methyltransferase</keyword>
<evidence type="ECO:0000256" key="4">
    <source>
        <dbReference type="ARBA" id="ARBA00022679"/>
    </source>
</evidence>
<dbReference type="PANTHER" id="PTHR46111">
    <property type="entry name" value="RIBOSOMAL RNA SMALL SUBUNIT METHYLTRANSFERASE I"/>
    <property type="match status" value="1"/>
</dbReference>
<proteinExistence type="inferred from homology"/>
<comment type="function">
    <text evidence="6">Catalyzes the 2'-O-methylation of the ribose of cytidine 1402 (C1402) in 16S rRNA.</text>
</comment>
<dbReference type="Pfam" id="PF00590">
    <property type="entry name" value="TP_methylase"/>
    <property type="match status" value="1"/>
</dbReference>
<name>A0A7C0ZFM5_UNCW3</name>
<accession>A0A7C0ZFM5</accession>
<dbReference type="FunFam" id="3.40.1010.10:FF:000007">
    <property type="entry name" value="Ribosomal RNA small subunit methyltransferase I"/>
    <property type="match status" value="1"/>
</dbReference>
<comment type="catalytic activity">
    <reaction evidence="6">
        <text>cytidine(1402) in 16S rRNA + S-adenosyl-L-methionine = 2'-O-methylcytidine(1402) in 16S rRNA + S-adenosyl-L-homocysteine + H(+)</text>
        <dbReference type="Rhea" id="RHEA:42924"/>
        <dbReference type="Rhea" id="RHEA-COMP:10285"/>
        <dbReference type="Rhea" id="RHEA-COMP:10286"/>
        <dbReference type="ChEBI" id="CHEBI:15378"/>
        <dbReference type="ChEBI" id="CHEBI:57856"/>
        <dbReference type="ChEBI" id="CHEBI:59789"/>
        <dbReference type="ChEBI" id="CHEBI:74495"/>
        <dbReference type="ChEBI" id="CHEBI:82748"/>
        <dbReference type="EC" id="2.1.1.198"/>
    </reaction>
</comment>
<reference evidence="8" key="1">
    <citation type="journal article" date="2020" name="mSystems">
        <title>Genome- and Community-Level Interaction Insights into Carbon Utilization and Element Cycling Functions of Hydrothermarchaeota in Hydrothermal Sediment.</title>
        <authorList>
            <person name="Zhou Z."/>
            <person name="Liu Y."/>
            <person name="Xu W."/>
            <person name="Pan J."/>
            <person name="Luo Z.H."/>
            <person name="Li M."/>
        </authorList>
    </citation>
    <scope>NUCLEOTIDE SEQUENCE [LARGE SCALE GENOMIC DNA]</scope>
    <source>
        <strain evidence="8">HyVt-102</strain>
    </source>
</reference>
<organism evidence="8">
    <name type="scientific">candidate division WOR-3 bacterium</name>
    <dbReference type="NCBI Taxonomy" id="2052148"/>
    <lineage>
        <taxon>Bacteria</taxon>
        <taxon>Bacteria division WOR-3</taxon>
    </lineage>
</organism>
<dbReference type="EC" id="2.1.1.198" evidence="6"/>
<dbReference type="InterPro" id="IPR018063">
    <property type="entry name" value="SAM_MeTrfase_RsmI_CS"/>
</dbReference>
<evidence type="ECO:0000256" key="1">
    <source>
        <dbReference type="ARBA" id="ARBA00022490"/>
    </source>
</evidence>
<dbReference type="InterPro" id="IPR008189">
    <property type="entry name" value="rRNA_ssu_MeTfrase_I"/>
</dbReference>
<dbReference type="Gene3D" id="3.30.950.10">
    <property type="entry name" value="Methyltransferase, Cobalt-precorrin-4 Transmethylase, Domain 2"/>
    <property type="match status" value="1"/>
</dbReference>
<sequence length="218" mass="24687">MIYIVATPIGNLEDITLRALRVLKEVDYILCEDTRRTGILLKHHGIRKKMVSFNDHNRDRRLPLVLKDLEKGMDIALVSDAGTPIISDPGYKLIKECIKRGIGVTSVPGASSVINAIVLSGLPPDKFYFAGFLPRKRGKRKKELEFIKELPCTTILFESPERIENLMEELEELIPDREVVILREMTKIYEERIAGRPSELKGIKKPKGEIVVLIQGKS</sequence>
<dbReference type="Proteomes" id="UP000885847">
    <property type="component" value="Unassembled WGS sequence"/>
</dbReference>
<protein>
    <recommendedName>
        <fullName evidence="6">Ribosomal RNA small subunit methyltransferase I</fullName>
        <ecNumber evidence="6">2.1.1.198</ecNumber>
    </recommendedName>
    <alternativeName>
        <fullName evidence="6">16S rRNA 2'-O-ribose C1402 methyltransferase</fullName>
    </alternativeName>
    <alternativeName>
        <fullName evidence="6">rRNA (cytidine-2'-O-)-methyltransferase RsmI</fullName>
    </alternativeName>
</protein>
<evidence type="ECO:0000256" key="2">
    <source>
        <dbReference type="ARBA" id="ARBA00022552"/>
    </source>
</evidence>
<keyword evidence="2 6" id="KW-0698">rRNA processing</keyword>
<dbReference type="GO" id="GO:0005737">
    <property type="term" value="C:cytoplasm"/>
    <property type="evidence" value="ECO:0007669"/>
    <property type="project" value="UniProtKB-SubCell"/>
</dbReference>